<keyword evidence="10" id="KW-0802">TPR repeat</keyword>
<comment type="function">
    <text evidence="1">Involved in a late step of protoheme IX synthesis.</text>
</comment>
<name>A0A917JXS0_9GAMM</name>
<keyword evidence="6 11" id="KW-0812">Transmembrane</keyword>
<evidence type="ECO:0000256" key="5">
    <source>
        <dbReference type="ARBA" id="ARBA00022519"/>
    </source>
</evidence>
<dbReference type="GO" id="GO:0042168">
    <property type="term" value="P:heme metabolic process"/>
    <property type="evidence" value="ECO:0007669"/>
    <property type="project" value="InterPro"/>
</dbReference>
<evidence type="ECO:0000256" key="1">
    <source>
        <dbReference type="ARBA" id="ARBA00002962"/>
    </source>
</evidence>
<keyword evidence="5" id="KW-0997">Cell inner membrane</keyword>
<dbReference type="InterPro" id="IPR019734">
    <property type="entry name" value="TPR_rpt"/>
</dbReference>
<protein>
    <submittedName>
        <fullName evidence="13">Protoporphyrinogen oxidase</fullName>
    </submittedName>
</protein>
<keyword evidence="9" id="KW-0627">Porphyrin biosynthesis</keyword>
<dbReference type="OrthoDB" id="7053339at2"/>
<dbReference type="EMBL" id="BMOB01000007">
    <property type="protein sequence ID" value="GGI89222.1"/>
    <property type="molecule type" value="Genomic_DNA"/>
</dbReference>
<evidence type="ECO:0000313" key="14">
    <source>
        <dbReference type="Proteomes" id="UP000630149"/>
    </source>
</evidence>
<feature type="domain" description="HemY N-terminal" evidence="12">
    <location>
        <begin position="26"/>
        <end position="132"/>
    </location>
</feature>
<keyword evidence="14" id="KW-1185">Reference proteome</keyword>
<dbReference type="SUPFAM" id="SSF48452">
    <property type="entry name" value="TPR-like"/>
    <property type="match status" value="1"/>
</dbReference>
<dbReference type="SMART" id="SM00028">
    <property type="entry name" value="TPR"/>
    <property type="match status" value="4"/>
</dbReference>
<comment type="caution">
    <text evidence="13">The sequence shown here is derived from an EMBL/GenBank/DDBJ whole genome shotgun (WGS) entry which is preliminary data.</text>
</comment>
<evidence type="ECO:0000256" key="7">
    <source>
        <dbReference type="ARBA" id="ARBA00022989"/>
    </source>
</evidence>
<sequence length="398" mass="45842">MIRIIFIFIVLLASVLLGIFLQKDPGYVLITLNKWTIETTLWVAIIGFIVAFFAMYFFTSLLSWVLGLPGAWKRWLAKRRVRKARAKTRQGLIEFSEGHWQNAKNHLIKALPGTDTPLLNYLTAARAAQELGDYKLRDDYLRDAQQSMPEAKIAVELTQAQLQLANQQWEQALATLKHLQDLAPNHPYVLKLLSKLYEQVRDWPQLIALLPELRRHQVITGADYLRLQQHAYLEALLDSIKHNHPDAVDEFFTTRPKALAYNPEIIAVYSHYLLKQERNSEAETLLRRTLVKQFNEELISLYGQTKDAKLKFAEEQLNDHPHSSALLLCLGRLSKTKNLWGKARSYFEKSIQLSPSPEAYLELGTLLEHLNDREQASEAFHQGLLLITKNSRPTLRSN</sequence>
<gene>
    <name evidence="13" type="primary">hemY</name>
    <name evidence="13" type="ORF">GCM10007966_17450</name>
</gene>
<reference evidence="13" key="1">
    <citation type="journal article" date="2014" name="Int. J. Syst. Evol. Microbiol.">
        <title>Complete genome sequence of Corynebacterium casei LMG S-19264T (=DSM 44701T), isolated from a smear-ripened cheese.</title>
        <authorList>
            <consortium name="US DOE Joint Genome Institute (JGI-PGF)"/>
            <person name="Walter F."/>
            <person name="Albersmeier A."/>
            <person name="Kalinowski J."/>
            <person name="Ruckert C."/>
        </authorList>
    </citation>
    <scope>NUCLEOTIDE SEQUENCE</scope>
    <source>
        <strain evidence="13">JCM 13919</strain>
    </source>
</reference>
<dbReference type="Pfam" id="PF07219">
    <property type="entry name" value="HemY_N"/>
    <property type="match status" value="1"/>
</dbReference>
<dbReference type="AlphaFoldDB" id="A0A917JXS0"/>
<evidence type="ECO:0000256" key="9">
    <source>
        <dbReference type="ARBA" id="ARBA00023244"/>
    </source>
</evidence>
<evidence type="ECO:0000256" key="6">
    <source>
        <dbReference type="ARBA" id="ARBA00022692"/>
    </source>
</evidence>
<dbReference type="InterPro" id="IPR005254">
    <property type="entry name" value="Heme_biosyn_assoc_TPR_pro"/>
</dbReference>
<dbReference type="GO" id="GO:0006779">
    <property type="term" value="P:porphyrin-containing compound biosynthetic process"/>
    <property type="evidence" value="ECO:0007669"/>
    <property type="project" value="UniProtKB-KW"/>
</dbReference>
<evidence type="ECO:0000256" key="4">
    <source>
        <dbReference type="ARBA" id="ARBA00022475"/>
    </source>
</evidence>
<evidence type="ECO:0000256" key="2">
    <source>
        <dbReference type="ARBA" id="ARBA00004429"/>
    </source>
</evidence>
<feature type="transmembrane region" description="Helical" evidence="11">
    <location>
        <begin position="42"/>
        <end position="72"/>
    </location>
</feature>
<dbReference type="RefSeq" id="WP_131776285.1">
    <property type="nucleotide sequence ID" value="NZ_BMOB01000007.1"/>
</dbReference>
<reference evidence="13" key="2">
    <citation type="submission" date="2020-09" db="EMBL/GenBank/DDBJ databases">
        <authorList>
            <person name="Sun Q."/>
            <person name="Ohkuma M."/>
        </authorList>
    </citation>
    <scope>NUCLEOTIDE SEQUENCE</scope>
    <source>
        <strain evidence="13">JCM 13919</strain>
    </source>
</reference>
<evidence type="ECO:0000313" key="13">
    <source>
        <dbReference type="EMBL" id="GGI89222.1"/>
    </source>
</evidence>
<dbReference type="PROSITE" id="PS50005">
    <property type="entry name" value="TPR"/>
    <property type="match status" value="1"/>
</dbReference>
<proteinExistence type="predicted"/>
<keyword evidence="7 11" id="KW-1133">Transmembrane helix</keyword>
<comment type="pathway">
    <text evidence="3">Porphyrin-containing compound metabolism; protoheme biosynthesis.</text>
</comment>
<feature type="repeat" description="TPR" evidence="10">
    <location>
        <begin position="357"/>
        <end position="390"/>
    </location>
</feature>
<evidence type="ECO:0000256" key="10">
    <source>
        <dbReference type="PROSITE-ProRule" id="PRU00339"/>
    </source>
</evidence>
<keyword evidence="8 11" id="KW-0472">Membrane</keyword>
<evidence type="ECO:0000259" key="12">
    <source>
        <dbReference type="Pfam" id="PF07219"/>
    </source>
</evidence>
<dbReference type="InterPro" id="IPR010817">
    <property type="entry name" value="HemY_N"/>
</dbReference>
<comment type="subcellular location">
    <subcellularLocation>
        <location evidence="2">Cell inner membrane</location>
        <topology evidence="2">Multi-pass membrane protein</topology>
    </subcellularLocation>
</comment>
<organism evidence="13 14">
    <name type="scientific">Legionella impletisoli</name>
    <dbReference type="NCBI Taxonomy" id="343510"/>
    <lineage>
        <taxon>Bacteria</taxon>
        <taxon>Pseudomonadati</taxon>
        <taxon>Pseudomonadota</taxon>
        <taxon>Gammaproteobacteria</taxon>
        <taxon>Legionellales</taxon>
        <taxon>Legionellaceae</taxon>
        <taxon>Legionella</taxon>
    </lineage>
</organism>
<dbReference type="GO" id="GO:0005886">
    <property type="term" value="C:plasma membrane"/>
    <property type="evidence" value="ECO:0007669"/>
    <property type="project" value="UniProtKB-SubCell"/>
</dbReference>
<dbReference type="NCBIfam" id="TIGR00540">
    <property type="entry name" value="TPR_hemY_coli"/>
    <property type="match status" value="1"/>
</dbReference>
<dbReference type="InterPro" id="IPR011990">
    <property type="entry name" value="TPR-like_helical_dom_sf"/>
</dbReference>
<dbReference type="Proteomes" id="UP000630149">
    <property type="component" value="Unassembled WGS sequence"/>
</dbReference>
<accession>A0A917JXS0</accession>
<evidence type="ECO:0000256" key="8">
    <source>
        <dbReference type="ARBA" id="ARBA00023136"/>
    </source>
</evidence>
<keyword evidence="4" id="KW-1003">Cell membrane</keyword>
<dbReference type="Gene3D" id="1.25.40.10">
    <property type="entry name" value="Tetratricopeptide repeat domain"/>
    <property type="match status" value="2"/>
</dbReference>
<evidence type="ECO:0000256" key="3">
    <source>
        <dbReference type="ARBA" id="ARBA00004744"/>
    </source>
</evidence>
<evidence type="ECO:0000256" key="11">
    <source>
        <dbReference type="SAM" id="Phobius"/>
    </source>
</evidence>